<dbReference type="STRING" id="1608994.TU86_04275"/>
<dbReference type="Proteomes" id="UP000036325">
    <property type="component" value="Unassembled WGS sequence"/>
</dbReference>
<dbReference type="RefSeq" id="WP_048363067.1">
    <property type="nucleotide sequence ID" value="NZ_JAAEBV010000006.1"/>
</dbReference>
<dbReference type="EMBL" id="JYLF01000002">
    <property type="protein sequence ID" value="KMN14530.1"/>
    <property type="molecule type" value="Genomic_DNA"/>
</dbReference>
<accession>A0A0J6J642</accession>
<gene>
    <name evidence="1" type="ORF">TU86_04275</name>
</gene>
<reference evidence="1 2" key="1">
    <citation type="submission" date="2015-02" db="EMBL/GenBank/DDBJ databases">
        <title>Pseudomonas helleri sp. nov. and Pseudomonas weihenstephanensis sp. nov., isolated from raw cows milk.</title>
        <authorList>
            <person name="von Neubeck M."/>
            <person name="Huptas C."/>
            <person name="Wenning M."/>
            <person name="Scherer S."/>
        </authorList>
    </citation>
    <scope>NUCLEOTIDE SEQUENCE [LARGE SCALE GENOMIC DNA]</scope>
    <source>
        <strain evidence="1 2">DSM 29166</strain>
    </source>
</reference>
<dbReference type="InterPro" id="IPR046685">
    <property type="entry name" value="DUF6555"/>
</dbReference>
<dbReference type="PATRIC" id="fig|1608994.3.peg.1445"/>
<accession>A0A0J6IIV8</accession>
<sequence>MNSAKLFVIDYTLHGTPKSFIIRQPRLNDATAWYWAGCDAGVERIARNDRDAAKKLSRADMEKKGVANVTWRSAST</sequence>
<proteinExistence type="predicted"/>
<name>A0A0J6IIV8_9PSED</name>
<comment type="caution">
    <text evidence="1">The sequence shown here is derived from an EMBL/GenBank/DDBJ whole genome shotgun (WGS) entry which is preliminary data.</text>
</comment>
<evidence type="ECO:0000313" key="2">
    <source>
        <dbReference type="Proteomes" id="UP000036325"/>
    </source>
</evidence>
<dbReference type="AlphaFoldDB" id="A0A0J6IIV8"/>
<dbReference type="OrthoDB" id="6998444at2"/>
<dbReference type="Pfam" id="PF20192">
    <property type="entry name" value="DUF6555"/>
    <property type="match status" value="1"/>
</dbReference>
<organism evidence="1 2">
    <name type="scientific">Pseudomonas weihenstephanensis</name>
    <dbReference type="NCBI Taxonomy" id="1608994"/>
    <lineage>
        <taxon>Bacteria</taxon>
        <taxon>Pseudomonadati</taxon>
        <taxon>Pseudomonadota</taxon>
        <taxon>Gammaproteobacteria</taxon>
        <taxon>Pseudomonadales</taxon>
        <taxon>Pseudomonadaceae</taxon>
        <taxon>Pseudomonas</taxon>
    </lineage>
</organism>
<evidence type="ECO:0000313" key="1">
    <source>
        <dbReference type="EMBL" id="KMN14530.1"/>
    </source>
</evidence>
<protein>
    <submittedName>
        <fullName evidence="1">Uncharacterized protein</fullName>
    </submittedName>
</protein>